<reference evidence="10 11" key="1">
    <citation type="submission" date="2011-10" db="EMBL/GenBank/DDBJ databases">
        <authorList>
            <person name="Genoscope - CEA"/>
        </authorList>
    </citation>
    <scope>NUCLEOTIDE SEQUENCE [LARGE SCALE GENOMIC DNA]</scope>
    <source>
        <strain evidence="10 11">RCC 1105</strain>
    </source>
</reference>
<dbReference type="AlphaFoldDB" id="K8E903"/>
<evidence type="ECO:0000313" key="10">
    <source>
        <dbReference type="EMBL" id="CCO14064.1"/>
    </source>
</evidence>
<evidence type="ECO:0000256" key="8">
    <source>
        <dbReference type="ARBA" id="ARBA00023310"/>
    </source>
</evidence>
<dbReference type="KEGG" id="bpg:Bathy01g04190"/>
<dbReference type="PROSITE" id="PS00153">
    <property type="entry name" value="ATPASE_GAMMA"/>
    <property type="match status" value="1"/>
</dbReference>
<dbReference type="Proteomes" id="UP000198341">
    <property type="component" value="Chromosome 1"/>
</dbReference>
<keyword evidence="6" id="KW-0472">Membrane</keyword>
<dbReference type="FunFam" id="1.10.287.80:FF:000001">
    <property type="entry name" value="ATP synthase gamma chain"/>
    <property type="match status" value="1"/>
</dbReference>
<dbReference type="PRINTS" id="PR00126">
    <property type="entry name" value="ATPASEGAMMA"/>
</dbReference>
<evidence type="ECO:0000256" key="5">
    <source>
        <dbReference type="ARBA" id="ARBA00023065"/>
    </source>
</evidence>
<keyword evidence="7 9" id="KW-0139">CF(1)</keyword>
<dbReference type="InterPro" id="IPR000131">
    <property type="entry name" value="ATP_synth_F1_gsu"/>
</dbReference>
<evidence type="ECO:0000256" key="1">
    <source>
        <dbReference type="ARBA" id="ARBA00004170"/>
    </source>
</evidence>
<protein>
    <recommendedName>
        <fullName evidence="9">ATP synthase subunit gamma</fullName>
    </recommendedName>
</protein>
<evidence type="ECO:0000256" key="2">
    <source>
        <dbReference type="ARBA" id="ARBA00007681"/>
    </source>
</evidence>
<gene>
    <name evidence="10" type="ORF">Bathy01g04190</name>
</gene>
<keyword evidence="3 9" id="KW-0813">Transport</keyword>
<organism evidence="10 11">
    <name type="scientific">Bathycoccus prasinos</name>
    <dbReference type="NCBI Taxonomy" id="41875"/>
    <lineage>
        <taxon>Eukaryota</taxon>
        <taxon>Viridiplantae</taxon>
        <taxon>Chlorophyta</taxon>
        <taxon>Mamiellophyceae</taxon>
        <taxon>Mamiellales</taxon>
        <taxon>Bathycoccaceae</taxon>
        <taxon>Bathycoccus</taxon>
    </lineage>
</organism>
<evidence type="ECO:0000256" key="9">
    <source>
        <dbReference type="RuleBase" id="RU004001"/>
    </source>
</evidence>
<keyword evidence="5 9" id="KW-0406">Ion transport</keyword>
<dbReference type="Pfam" id="PF00231">
    <property type="entry name" value="ATP-synt"/>
    <property type="match status" value="1"/>
</dbReference>
<evidence type="ECO:0000256" key="4">
    <source>
        <dbReference type="ARBA" id="ARBA00022781"/>
    </source>
</evidence>
<dbReference type="CDD" id="cd12151">
    <property type="entry name" value="F1-ATPase_gamma"/>
    <property type="match status" value="1"/>
</dbReference>
<dbReference type="InterPro" id="IPR023632">
    <property type="entry name" value="ATP_synth_F1_gsu_CS"/>
</dbReference>
<keyword evidence="11" id="KW-1185">Reference proteome</keyword>
<evidence type="ECO:0000256" key="6">
    <source>
        <dbReference type="ARBA" id="ARBA00023136"/>
    </source>
</evidence>
<dbReference type="OrthoDB" id="239812at2759"/>
<sequence>MSRNRAFRLLKDARLRASATSVGGTSSRVGQTVTRSADLASAHPEGVRHVSLQIVQQRMKSVSNIQKITKAMKMVAASRLKPAQDKAIASRGMVTPFYKLLGDLPGAETAKTLMVPISSDKGLCGGINGNVVKVSNVLLETAKDKESEISMDVIGDKARGLMQRQVGELFANVLVDATKQPLTFGTASALAEQVAKDNEGKALIVYNRFVSAISFKPTIATVLSGEEYEKSAENLENKFDSYEVEGPDRGEFLLDLAEFKTGAVMYNALAENNTSELGSRMQSMESSSKNASEMLQKLTLLYNRTRQAAITTELIEIISGASALEDAK</sequence>
<comment type="subunit">
    <text evidence="9">F-type ATPases have 2 components, CF(1) - the catalytic core - and CF(0) - the membrane proton channel. CF(1) and CF(0) have multiple subunits.</text>
</comment>
<dbReference type="Gene3D" id="3.40.1380.10">
    <property type="match status" value="1"/>
</dbReference>
<dbReference type="EMBL" id="FO082278">
    <property type="protein sequence ID" value="CCO14064.1"/>
    <property type="molecule type" value="Genomic_DNA"/>
</dbReference>
<dbReference type="PANTHER" id="PTHR11693">
    <property type="entry name" value="ATP SYNTHASE GAMMA CHAIN"/>
    <property type="match status" value="1"/>
</dbReference>
<dbReference type="RefSeq" id="XP_007515185.1">
    <property type="nucleotide sequence ID" value="XM_007515123.1"/>
</dbReference>
<dbReference type="InterPro" id="IPR035968">
    <property type="entry name" value="ATP_synth_F1_ATPase_gsu"/>
</dbReference>
<dbReference type="PIRSF" id="PIRSF039089">
    <property type="entry name" value="ATP_synthase_gamma"/>
    <property type="match status" value="1"/>
</dbReference>
<dbReference type="eggNOG" id="KOG1531">
    <property type="taxonomic scope" value="Eukaryota"/>
</dbReference>
<dbReference type="PANTHER" id="PTHR11693:SF22">
    <property type="entry name" value="ATP SYNTHASE SUBUNIT GAMMA, MITOCHONDRIAL"/>
    <property type="match status" value="1"/>
</dbReference>
<comment type="subcellular location">
    <subcellularLocation>
        <location evidence="1">Membrane</location>
        <topology evidence="1">Peripheral membrane protein</topology>
    </subcellularLocation>
</comment>
<name>K8E903_9CHLO</name>
<dbReference type="GO" id="GO:0046933">
    <property type="term" value="F:proton-transporting ATP synthase activity, rotational mechanism"/>
    <property type="evidence" value="ECO:0007669"/>
    <property type="project" value="InterPro"/>
</dbReference>
<dbReference type="GO" id="GO:0045259">
    <property type="term" value="C:proton-transporting ATP synthase complex"/>
    <property type="evidence" value="ECO:0007669"/>
    <property type="project" value="UniProtKB-KW"/>
</dbReference>
<evidence type="ECO:0000313" key="11">
    <source>
        <dbReference type="Proteomes" id="UP000198341"/>
    </source>
</evidence>
<dbReference type="STRING" id="41875.K8E903"/>
<proteinExistence type="inferred from homology"/>
<comment type="similarity">
    <text evidence="2 9">Belongs to the ATPase gamma chain family.</text>
</comment>
<dbReference type="GeneID" id="19018154"/>
<accession>K8E903</accession>
<keyword evidence="4 9" id="KW-0375">Hydrogen ion transport</keyword>
<dbReference type="NCBIfam" id="TIGR01146">
    <property type="entry name" value="ATPsyn_F1gamma"/>
    <property type="match status" value="1"/>
</dbReference>
<dbReference type="GO" id="GO:0005739">
    <property type="term" value="C:mitochondrion"/>
    <property type="evidence" value="ECO:0007669"/>
    <property type="project" value="UniProtKB-ARBA"/>
</dbReference>
<dbReference type="Gene3D" id="1.10.287.80">
    <property type="entry name" value="ATP synthase, gamma subunit, helix hairpin domain"/>
    <property type="match status" value="1"/>
</dbReference>
<keyword evidence="8 9" id="KW-0066">ATP synthesis</keyword>
<evidence type="ECO:0000256" key="3">
    <source>
        <dbReference type="ARBA" id="ARBA00022448"/>
    </source>
</evidence>
<evidence type="ECO:0000256" key="7">
    <source>
        <dbReference type="ARBA" id="ARBA00023196"/>
    </source>
</evidence>
<dbReference type="SUPFAM" id="SSF52943">
    <property type="entry name" value="ATP synthase (F1-ATPase), gamma subunit"/>
    <property type="match status" value="1"/>
</dbReference>